<dbReference type="GO" id="GO:0022627">
    <property type="term" value="C:cytosolic small ribosomal subunit"/>
    <property type="evidence" value="ECO:0007669"/>
    <property type="project" value="TreeGrafter"/>
</dbReference>
<dbReference type="KEGG" id="psez:HME7025_00613"/>
<dbReference type="NCBIfam" id="TIGR01011">
    <property type="entry name" value="rpsB_bact"/>
    <property type="match status" value="1"/>
</dbReference>
<dbReference type="HAMAP" id="MF_00291_B">
    <property type="entry name" value="Ribosomal_uS2_B"/>
    <property type="match status" value="1"/>
</dbReference>
<dbReference type="EMBL" id="CP029346">
    <property type="protein sequence ID" value="AWL08485.1"/>
    <property type="molecule type" value="Genomic_DNA"/>
</dbReference>
<feature type="compositionally biased region" description="Basic and acidic residues" evidence="7">
    <location>
        <begin position="260"/>
        <end position="269"/>
    </location>
</feature>
<feature type="compositionally biased region" description="Basic and acidic residues" evidence="7">
    <location>
        <begin position="228"/>
        <end position="249"/>
    </location>
</feature>
<evidence type="ECO:0000256" key="1">
    <source>
        <dbReference type="ARBA" id="ARBA00006242"/>
    </source>
</evidence>
<dbReference type="InterPro" id="IPR005706">
    <property type="entry name" value="Ribosomal_uS2_bac/mit/plastid"/>
</dbReference>
<evidence type="ECO:0000256" key="5">
    <source>
        <dbReference type="HAMAP-Rule" id="MF_00291"/>
    </source>
</evidence>
<evidence type="ECO:0000256" key="3">
    <source>
        <dbReference type="ARBA" id="ARBA00023274"/>
    </source>
</evidence>
<evidence type="ECO:0000313" key="8">
    <source>
        <dbReference type="EMBL" id="AWL08485.1"/>
    </source>
</evidence>
<dbReference type="PANTHER" id="PTHR12534:SF0">
    <property type="entry name" value="SMALL RIBOSOMAL SUBUNIT PROTEIN US2M"/>
    <property type="match status" value="1"/>
</dbReference>
<accession>A0A2S2DSY0</accession>
<dbReference type="RefSeq" id="WP_109322235.1">
    <property type="nucleotide sequence ID" value="NZ_CP029346.1"/>
</dbReference>
<proteinExistence type="inferred from homology"/>
<dbReference type="AlphaFoldDB" id="A0A2S2DSY0"/>
<dbReference type="InterPro" id="IPR018130">
    <property type="entry name" value="Ribosomal_uS2_CS"/>
</dbReference>
<keyword evidence="3 5" id="KW-0687">Ribonucleoprotein</keyword>
<dbReference type="Proteomes" id="UP000245468">
    <property type="component" value="Chromosome"/>
</dbReference>
<dbReference type="SUPFAM" id="SSF52313">
    <property type="entry name" value="Ribosomal protein S2"/>
    <property type="match status" value="1"/>
</dbReference>
<dbReference type="PANTHER" id="PTHR12534">
    <property type="entry name" value="30S RIBOSOMAL PROTEIN S2 PROKARYOTIC AND ORGANELLAR"/>
    <property type="match status" value="1"/>
</dbReference>
<evidence type="ECO:0000256" key="2">
    <source>
        <dbReference type="ARBA" id="ARBA00022980"/>
    </source>
</evidence>
<organism evidence="8 9">
    <name type="scientific">Aquirufa nivalisilvae</name>
    <dbReference type="NCBI Taxonomy" id="2516557"/>
    <lineage>
        <taxon>Bacteria</taxon>
        <taxon>Pseudomonadati</taxon>
        <taxon>Bacteroidota</taxon>
        <taxon>Cytophagia</taxon>
        <taxon>Cytophagales</taxon>
        <taxon>Flectobacillaceae</taxon>
        <taxon>Aquirufa</taxon>
    </lineage>
</organism>
<protein>
    <recommendedName>
        <fullName evidence="4 5">Small ribosomal subunit protein uS2</fullName>
    </recommendedName>
</protein>
<evidence type="ECO:0000256" key="4">
    <source>
        <dbReference type="ARBA" id="ARBA00035256"/>
    </source>
</evidence>
<evidence type="ECO:0000313" key="9">
    <source>
        <dbReference type="Proteomes" id="UP000245468"/>
    </source>
</evidence>
<dbReference type="Pfam" id="PF00318">
    <property type="entry name" value="Ribosomal_S2"/>
    <property type="match status" value="1"/>
</dbReference>
<reference evidence="9" key="1">
    <citation type="submission" date="2018-05" db="EMBL/GenBank/DDBJ databases">
        <title>Pseudarcicella sp. HME7025 Genome sequencing and assembly.</title>
        <authorList>
            <person name="Kim H."/>
            <person name="Kang H."/>
            <person name="Joh K."/>
        </authorList>
    </citation>
    <scope>NUCLEOTIDE SEQUENCE [LARGE SCALE GENOMIC DNA]</scope>
    <source>
        <strain evidence="9">HME7025</strain>
    </source>
</reference>
<dbReference type="Gene3D" id="3.40.50.10490">
    <property type="entry name" value="Glucose-6-phosphate isomerase like protein, domain 1"/>
    <property type="match status" value="1"/>
</dbReference>
<dbReference type="InterPro" id="IPR023591">
    <property type="entry name" value="Ribosomal_uS2_flav_dom_sf"/>
</dbReference>
<gene>
    <name evidence="5" type="primary">rpsB</name>
    <name evidence="8" type="ORF">HME7025_00613</name>
</gene>
<keyword evidence="9" id="KW-1185">Reference proteome</keyword>
<keyword evidence="2 5" id="KW-0689">Ribosomal protein</keyword>
<dbReference type="GO" id="GO:0006412">
    <property type="term" value="P:translation"/>
    <property type="evidence" value="ECO:0007669"/>
    <property type="project" value="UniProtKB-UniRule"/>
</dbReference>
<dbReference type="OrthoDB" id="9808036at2"/>
<dbReference type="PROSITE" id="PS00963">
    <property type="entry name" value="RIBOSOMAL_S2_2"/>
    <property type="match status" value="1"/>
</dbReference>
<evidence type="ECO:0000256" key="7">
    <source>
        <dbReference type="SAM" id="MobiDB-lite"/>
    </source>
</evidence>
<name>A0A2S2DSY0_9BACT</name>
<comment type="similarity">
    <text evidence="1 5 6">Belongs to the universal ribosomal protein uS2 family.</text>
</comment>
<dbReference type="Gene3D" id="1.10.287.610">
    <property type="entry name" value="Helix hairpin bin"/>
    <property type="match status" value="1"/>
</dbReference>
<dbReference type="InterPro" id="IPR001865">
    <property type="entry name" value="Ribosomal_uS2"/>
</dbReference>
<dbReference type="GO" id="GO:0003735">
    <property type="term" value="F:structural constituent of ribosome"/>
    <property type="evidence" value="ECO:0007669"/>
    <property type="project" value="InterPro"/>
</dbReference>
<evidence type="ECO:0000256" key="6">
    <source>
        <dbReference type="RuleBase" id="RU003631"/>
    </source>
</evidence>
<feature type="region of interest" description="Disordered" evidence="7">
    <location>
        <begin position="228"/>
        <end position="269"/>
    </location>
</feature>
<dbReference type="CDD" id="cd01425">
    <property type="entry name" value="RPS2"/>
    <property type="match status" value="1"/>
</dbReference>
<sequence length="269" mass="30257">MAQLSYNELLDAGVHFGHLTRKWDPKMAPYIFMEKNGIHIIDLNKTLSCLDEATAAMRAIVRSGRKIMFVATKKQAQEVVSAEAEKLKMPYVTDRWLGGMLTNFATVRKSIKKMSSIDKMLKDEVIVKTLAKRERLMMTREEEKLKRVLGGITELTRLPAALFVVDVKREHIAVEEAKKLGIPVFAMCDTNSNPDLVDFPIPANDDAYKSIAVITAAISKAIEEGLAERKQDKDDARLAEEEESKRIADEESQEAAKVAAKYEKEAEQE</sequence>
<dbReference type="PRINTS" id="PR00395">
    <property type="entry name" value="RIBOSOMALS2"/>
</dbReference>